<evidence type="ECO:0000259" key="3">
    <source>
        <dbReference type="Pfam" id="PF10620"/>
    </source>
</evidence>
<sequence>MRTCAAPPFDTAFAAQVGAAASGGVDGATARHPSDTRWRPHDLLRLRRLPSYDGEPDWVRAAFAHAPFAVVRRASAAPGFIAVGMRGNGRAQRYGTWAQADDIEAVIAPEDLLGASSQLDMERLALPAFAMLYSVRDEAQSFRAFSWGPTGSAGFELATGTPTVTATSDLDLLIRTAQKLSRERAAQLLSELESFARHAGIRVDVQLETPSGGIALAEWAAGKARVMVRHAQGPRLVSDPWAVPPPQA</sequence>
<dbReference type="InterPro" id="IPR049180">
    <property type="entry name" value="MdcG_C"/>
</dbReference>
<organism evidence="5 6">
    <name type="scientific">Paraburkholderia phenazinium</name>
    <dbReference type="NCBI Taxonomy" id="60549"/>
    <lineage>
        <taxon>Bacteria</taxon>
        <taxon>Pseudomonadati</taxon>
        <taxon>Pseudomonadota</taxon>
        <taxon>Betaproteobacteria</taxon>
        <taxon>Burkholderiales</taxon>
        <taxon>Burkholderiaceae</taxon>
        <taxon>Paraburkholderia</taxon>
    </lineage>
</organism>
<dbReference type="Pfam" id="PF10620">
    <property type="entry name" value="MdcG"/>
    <property type="match status" value="1"/>
</dbReference>
<dbReference type="GO" id="GO:0016779">
    <property type="term" value="F:nucleotidyltransferase activity"/>
    <property type="evidence" value="ECO:0007669"/>
    <property type="project" value="UniProtKB-KW"/>
</dbReference>
<protein>
    <submittedName>
        <fullName evidence="5">Phosphoribosyl-dephospho-CoA transferase</fullName>
    </submittedName>
</protein>
<dbReference type="Proteomes" id="UP000184693">
    <property type="component" value="Unassembled WGS sequence"/>
</dbReference>
<reference evidence="5 6" key="1">
    <citation type="submission" date="2016-11" db="EMBL/GenBank/DDBJ databases">
        <authorList>
            <person name="Jaros S."/>
            <person name="Januszkiewicz K."/>
            <person name="Wedrychowicz H."/>
        </authorList>
    </citation>
    <scope>NUCLEOTIDE SEQUENCE [LARGE SCALE GENOMIC DNA]</scope>
    <source>
        <strain evidence="5 6">GAS86</strain>
    </source>
</reference>
<keyword evidence="2" id="KW-0548">Nucleotidyltransferase</keyword>
<dbReference type="NCBIfam" id="NF002332">
    <property type="entry name" value="PRK01293.1"/>
    <property type="match status" value="1"/>
</dbReference>
<evidence type="ECO:0000256" key="2">
    <source>
        <dbReference type="ARBA" id="ARBA00022695"/>
    </source>
</evidence>
<dbReference type="RefSeq" id="WP_074268227.1">
    <property type="nucleotide sequence ID" value="NZ_FSRM01000002.1"/>
</dbReference>
<gene>
    <name evidence="5" type="ORF">SAMN05444168_6393</name>
</gene>
<name>A0A1N6K8G9_9BURK</name>
<dbReference type="AlphaFoldDB" id="A0A1N6K8G9"/>
<feature type="domain" description="Phosphoribosyl-dephospho-CoA transferase MdcG N-terminal" evidence="4">
    <location>
        <begin position="39"/>
        <end position="109"/>
    </location>
</feature>
<dbReference type="Pfam" id="PF20866">
    <property type="entry name" value="MdcG_N"/>
    <property type="match status" value="1"/>
</dbReference>
<keyword evidence="1 5" id="KW-0808">Transferase</keyword>
<proteinExistence type="predicted"/>
<dbReference type="InterPro" id="IPR048903">
    <property type="entry name" value="MdcG_N"/>
</dbReference>
<dbReference type="NCBIfam" id="TIGR03135">
    <property type="entry name" value="malonate_mdcG"/>
    <property type="match status" value="1"/>
</dbReference>
<feature type="domain" description="Phosphoribosyl-dephospho-CoA transferase MdcG C-terminal" evidence="3">
    <location>
        <begin position="122"/>
        <end position="240"/>
    </location>
</feature>
<evidence type="ECO:0000256" key="1">
    <source>
        <dbReference type="ARBA" id="ARBA00022679"/>
    </source>
</evidence>
<evidence type="ECO:0000259" key="4">
    <source>
        <dbReference type="Pfam" id="PF20866"/>
    </source>
</evidence>
<accession>A0A1N6K8G9</accession>
<evidence type="ECO:0000313" key="5">
    <source>
        <dbReference type="EMBL" id="SIO52868.1"/>
    </source>
</evidence>
<dbReference type="EMBL" id="FSRM01000002">
    <property type="protein sequence ID" value="SIO52868.1"/>
    <property type="molecule type" value="Genomic_DNA"/>
</dbReference>
<dbReference type="OrthoDB" id="1275217at2"/>
<evidence type="ECO:0000313" key="6">
    <source>
        <dbReference type="Proteomes" id="UP000184693"/>
    </source>
</evidence>
<dbReference type="InterPro" id="IPR017557">
    <property type="entry name" value="Holo-ACP_synthase"/>
</dbReference>